<dbReference type="Proteomes" id="UP001595816">
    <property type="component" value="Unassembled WGS sequence"/>
</dbReference>
<keyword evidence="2" id="KW-1185">Reference proteome</keyword>
<reference evidence="2" key="1">
    <citation type="journal article" date="2019" name="Int. J. Syst. Evol. Microbiol.">
        <title>The Global Catalogue of Microorganisms (GCM) 10K type strain sequencing project: providing services to taxonomists for standard genome sequencing and annotation.</title>
        <authorList>
            <consortium name="The Broad Institute Genomics Platform"/>
            <consortium name="The Broad Institute Genome Sequencing Center for Infectious Disease"/>
            <person name="Wu L."/>
            <person name="Ma J."/>
        </authorList>
    </citation>
    <scope>NUCLEOTIDE SEQUENCE [LARGE SCALE GENOMIC DNA]</scope>
    <source>
        <strain evidence="2">CGMCC 4.7289</strain>
    </source>
</reference>
<dbReference type="RefSeq" id="WP_253762993.1">
    <property type="nucleotide sequence ID" value="NZ_JAMZDZ010000001.1"/>
</dbReference>
<dbReference type="EMBL" id="JBHSAY010000020">
    <property type="protein sequence ID" value="MFC4135114.1"/>
    <property type="molecule type" value="Genomic_DNA"/>
</dbReference>
<evidence type="ECO:0000313" key="1">
    <source>
        <dbReference type="EMBL" id="MFC4135114.1"/>
    </source>
</evidence>
<sequence>MPGSHPVRNRALIAAYALILLVFGLPMSATARTAPEKSCDAGLQAVVTTRHVVCTHGPDATPPGLDIHRPVAPLAASLTASALPVCEGDGVSGKRVEVLYIHGSTSRYAQYLETFRTLAEGVDAIYNASAAETGGERHVR</sequence>
<proteinExistence type="predicted"/>
<name>A0ABV8LXR9_9ACTN</name>
<organism evidence="1 2">
    <name type="scientific">Hamadaea flava</name>
    <dbReference type="NCBI Taxonomy" id="1742688"/>
    <lineage>
        <taxon>Bacteria</taxon>
        <taxon>Bacillati</taxon>
        <taxon>Actinomycetota</taxon>
        <taxon>Actinomycetes</taxon>
        <taxon>Micromonosporales</taxon>
        <taxon>Micromonosporaceae</taxon>
        <taxon>Hamadaea</taxon>
    </lineage>
</organism>
<protein>
    <submittedName>
        <fullName evidence="1">Uncharacterized protein</fullName>
    </submittedName>
</protein>
<evidence type="ECO:0000313" key="2">
    <source>
        <dbReference type="Proteomes" id="UP001595816"/>
    </source>
</evidence>
<comment type="caution">
    <text evidence="1">The sequence shown here is derived from an EMBL/GenBank/DDBJ whole genome shotgun (WGS) entry which is preliminary data.</text>
</comment>
<gene>
    <name evidence="1" type="ORF">ACFOZ4_31265</name>
</gene>
<accession>A0ABV8LXR9</accession>